<dbReference type="CDD" id="cd07067">
    <property type="entry name" value="HP_PGM_like"/>
    <property type="match status" value="1"/>
</dbReference>
<protein>
    <submittedName>
        <fullName evidence="2">Broad specificity phosphatase PhoE</fullName>
    </submittedName>
</protein>
<proteinExistence type="predicted"/>
<keyword evidence="1" id="KW-0378">Hydrolase</keyword>
<dbReference type="InterPro" id="IPR051021">
    <property type="entry name" value="Mito_Ser/Thr_phosphatase"/>
</dbReference>
<dbReference type="PANTHER" id="PTHR20935">
    <property type="entry name" value="PHOSPHOGLYCERATE MUTASE-RELATED"/>
    <property type="match status" value="1"/>
</dbReference>
<sequence length="223" mass="24309">MGSLYLVRHGQASFGAADYDQLSAKGHEQCRLLGAYWRERGQRFDAVFTGTLRRHAQSLAGIVEGYGEELPAIALPGLNEYDSEAVVRAVHPEPLAKPTDPETVKQHFRLLRTGLLAWMRGESQPQGMPAHVDFHAGIVDALARVLAVGVGRQVLVVSSGGPISTAVAHVLQAPPESLVELNLRLRNASLTELAYNRERFHLVTFNTLPHLDSAEARGLISHA</sequence>
<dbReference type="InterPro" id="IPR013078">
    <property type="entry name" value="His_Pase_superF_clade-1"/>
</dbReference>
<keyword evidence="3" id="KW-1185">Reference proteome</keyword>
<accession>A0ABU2A8N3</accession>
<dbReference type="PANTHER" id="PTHR20935:SF0">
    <property type="entry name" value="SERINE_THREONINE-PROTEIN PHOSPHATASE PGAM5, MITOCHONDRIAL"/>
    <property type="match status" value="1"/>
</dbReference>
<dbReference type="Gene3D" id="3.40.50.1240">
    <property type="entry name" value="Phosphoglycerate mutase-like"/>
    <property type="match status" value="1"/>
</dbReference>
<dbReference type="Pfam" id="PF00300">
    <property type="entry name" value="His_Phos_1"/>
    <property type="match status" value="1"/>
</dbReference>
<organism evidence="2 3">
    <name type="scientific">Roseateles asaccharophilus</name>
    <dbReference type="NCBI Taxonomy" id="582607"/>
    <lineage>
        <taxon>Bacteria</taxon>
        <taxon>Pseudomonadati</taxon>
        <taxon>Pseudomonadota</taxon>
        <taxon>Betaproteobacteria</taxon>
        <taxon>Burkholderiales</taxon>
        <taxon>Sphaerotilaceae</taxon>
        <taxon>Roseateles</taxon>
    </lineage>
</organism>
<dbReference type="EMBL" id="JAVDXV010000005">
    <property type="protein sequence ID" value="MDR7333541.1"/>
    <property type="molecule type" value="Genomic_DNA"/>
</dbReference>
<evidence type="ECO:0000256" key="1">
    <source>
        <dbReference type="ARBA" id="ARBA00022801"/>
    </source>
</evidence>
<dbReference type="RefSeq" id="WP_310329296.1">
    <property type="nucleotide sequence ID" value="NZ_JAVDXV010000005.1"/>
</dbReference>
<dbReference type="Proteomes" id="UP001180825">
    <property type="component" value="Unassembled WGS sequence"/>
</dbReference>
<name>A0ABU2A8N3_9BURK</name>
<evidence type="ECO:0000313" key="3">
    <source>
        <dbReference type="Proteomes" id="UP001180825"/>
    </source>
</evidence>
<dbReference type="SUPFAM" id="SSF53254">
    <property type="entry name" value="Phosphoglycerate mutase-like"/>
    <property type="match status" value="1"/>
</dbReference>
<reference evidence="2 3" key="1">
    <citation type="submission" date="2023-07" db="EMBL/GenBank/DDBJ databases">
        <title>Sorghum-associated microbial communities from plants grown in Nebraska, USA.</title>
        <authorList>
            <person name="Schachtman D."/>
        </authorList>
    </citation>
    <scope>NUCLEOTIDE SEQUENCE [LARGE SCALE GENOMIC DNA]</scope>
    <source>
        <strain evidence="2 3">BE316</strain>
    </source>
</reference>
<dbReference type="SMART" id="SM00855">
    <property type="entry name" value="PGAM"/>
    <property type="match status" value="1"/>
</dbReference>
<comment type="caution">
    <text evidence="2">The sequence shown here is derived from an EMBL/GenBank/DDBJ whole genome shotgun (WGS) entry which is preliminary data.</text>
</comment>
<gene>
    <name evidence="2" type="ORF">J2X21_002683</name>
</gene>
<evidence type="ECO:0000313" key="2">
    <source>
        <dbReference type="EMBL" id="MDR7333541.1"/>
    </source>
</evidence>
<dbReference type="InterPro" id="IPR029033">
    <property type="entry name" value="His_PPase_superfam"/>
</dbReference>